<accession>A0A218Z3F2</accession>
<feature type="compositionally biased region" description="Polar residues" evidence="1">
    <location>
        <begin position="46"/>
        <end position="59"/>
    </location>
</feature>
<dbReference type="Proteomes" id="UP000242519">
    <property type="component" value="Unassembled WGS sequence"/>
</dbReference>
<feature type="compositionally biased region" description="Basic and acidic residues" evidence="1">
    <location>
        <begin position="372"/>
        <end position="392"/>
    </location>
</feature>
<feature type="compositionally biased region" description="Polar residues" evidence="1">
    <location>
        <begin position="241"/>
        <end position="250"/>
    </location>
</feature>
<protein>
    <submittedName>
        <fullName evidence="2">Uncharacterized protein</fullName>
    </submittedName>
</protein>
<feature type="region of interest" description="Disordered" evidence="1">
    <location>
        <begin position="367"/>
        <end position="437"/>
    </location>
</feature>
<feature type="region of interest" description="Disordered" evidence="1">
    <location>
        <begin position="1000"/>
        <end position="1022"/>
    </location>
</feature>
<gene>
    <name evidence="2" type="ORF">B2J93_1244</name>
</gene>
<evidence type="ECO:0000313" key="3">
    <source>
        <dbReference type="Proteomes" id="UP000242519"/>
    </source>
</evidence>
<feature type="region of interest" description="Disordered" evidence="1">
    <location>
        <begin position="239"/>
        <end position="263"/>
    </location>
</feature>
<dbReference type="AlphaFoldDB" id="A0A218Z3F2"/>
<evidence type="ECO:0000313" key="2">
    <source>
        <dbReference type="EMBL" id="OWP02282.1"/>
    </source>
</evidence>
<dbReference type="OrthoDB" id="3565375at2759"/>
<feature type="region of interest" description="Disordered" evidence="1">
    <location>
        <begin position="778"/>
        <end position="834"/>
    </location>
</feature>
<dbReference type="EMBL" id="MZNU01000240">
    <property type="protein sequence ID" value="OWP02282.1"/>
    <property type="molecule type" value="Genomic_DNA"/>
</dbReference>
<organism evidence="2 3">
    <name type="scientific">Diplocarpon coronariae</name>
    <dbReference type="NCBI Taxonomy" id="2795749"/>
    <lineage>
        <taxon>Eukaryota</taxon>
        <taxon>Fungi</taxon>
        <taxon>Dikarya</taxon>
        <taxon>Ascomycota</taxon>
        <taxon>Pezizomycotina</taxon>
        <taxon>Leotiomycetes</taxon>
        <taxon>Helotiales</taxon>
        <taxon>Drepanopezizaceae</taxon>
        <taxon>Diplocarpon</taxon>
    </lineage>
</organism>
<dbReference type="InParanoid" id="A0A218Z3F2"/>
<feature type="region of interest" description="Disordered" evidence="1">
    <location>
        <begin position="31"/>
        <end position="59"/>
    </location>
</feature>
<evidence type="ECO:0000256" key="1">
    <source>
        <dbReference type="SAM" id="MobiDB-lite"/>
    </source>
</evidence>
<feature type="compositionally biased region" description="Polar residues" evidence="1">
    <location>
        <begin position="415"/>
        <end position="437"/>
    </location>
</feature>
<feature type="compositionally biased region" description="Polar residues" evidence="1">
    <location>
        <begin position="312"/>
        <end position="322"/>
    </location>
</feature>
<sequence length="1159" mass="128192">MAPKRKAAKDMEMNTKRLAVVAGPEVEIQDQELELEEEKERPASRKQPSAQENMPRTDTSSYTVDFKLERDGLASQLMSPLHFVNGKLSMQPPTIPLPQVTNVTAASHQSAAQHSSFLPGPLRQENRPPLIRPGQNVDWYERTTQQQAYRSGALDRAVICLEAEMVTSLYESAIRSVSSLETASATDSSIAQSNINKDLNTDHNSKGFSAAQTVGINGNLRYGMPIPAMSSMLQIPRPLNSGFNSQSEYQPSLPRPRFLSRPHSQAQLDTNIQEITRFRGPQSKRGVQAQQPPRFGQETVSPLLQYPRYAPNQPNRPHSSYTPPRYPGNNRNNTTIPSSTSQPSDDRQQDIPSDLFRAYCFANDPPALFSPDHNRFYPEDWRSDSQYEEGGRRGQASASASEHKASTHPDPAVPSTVNDRQQKSLSGGIANASTSSAKRNFSLKRPLGNFTAIEKEKMTANASLSEPTVTILPADHPFLPNTQSQDGLNQNLSRILALLGPGLNDRLRAAGNHPSQFKNSLPKEIVYSFGTVDPAQLQCNGYLQNATHLNPRHNSGRIALQQEILAMELDQDPPGRALALLEPRYQSFNLQFERTSEEDCEMRLCDTVVQTLKSYNSAKSQQNARKADWQEAFRPAQYRQHFSQLLALEMMEQIRAKKPDSSLSTRGGQNRINGCSFCDYECAFGLSDSRFWLPVEASLGFCKECHNTTMSAASLWQTIYKLPHDMSTEAWAIHNNLATRLAEPPLKELGNELDFHAQALKEMGKVDRVSIIKHYRDERAHKQAPKTPSQIVRKTTVPGYPPKTPVQWQSNPPYLASGGIRSASGPGPSPLSQPPISSRNLGMSQAMQTSWKGGMPSHSQPMMSGFKQFRRPDGVSMVATNDYIRKSDRVVTPNGIEVAEIMGFAAIPSSLNAAASGSADVRKYGMSSAVMDISSGIPFGNHAAGFPPPSDSDSNKTQQSKYPTVSRTPPGKRLAGVQFPQRENYMCGNSLPGSSVNSNMDGHAPAPRPITRQQPPSFRGPGFCRGSPWRQVDFTKAKICSDCFIAKSDVMNHLRHIKFVLLSEVPGGGALGHDKVALQIGRVATDQVVRDKRYGNCMICTNQAIYGCVDCPLRVCVQCQVHLTAMCKGRLNNLLEFYSMRREHIRNDAFLLRSDGKGF</sequence>
<feature type="compositionally biased region" description="Polar residues" evidence="1">
    <location>
        <begin position="951"/>
        <end position="967"/>
    </location>
</feature>
<feature type="region of interest" description="Disordered" evidence="1">
    <location>
        <begin position="941"/>
        <end position="974"/>
    </location>
</feature>
<reference evidence="2 3" key="1">
    <citation type="submission" date="2017-04" db="EMBL/GenBank/DDBJ databases">
        <title>Draft genome sequence of Marssonina coronaria NL1: causal agent of apple blotch.</title>
        <authorList>
            <person name="Cheng Q."/>
        </authorList>
    </citation>
    <scope>NUCLEOTIDE SEQUENCE [LARGE SCALE GENOMIC DNA]</scope>
    <source>
        <strain evidence="2 3">NL1</strain>
    </source>
</reference>
<feature type="compositionally biased region" description="Low complexity" evidence="1">
    <location>
        <begin position="106"/>
        <end position="116"/>
    </location>
</feature>
<feature type="region of interest" description="Disordered" evidence="1">
    <location>
        <begin position="106"/>
        <end position="126"/>
    </location>
</feature>
<name>A0A218Z3F2_9HELO</name>
<feature type="region of interest" description="Disordered" evidence="1">
    <location>
        <begin position="277"/>
        <end position="350"/>
    </location>
</feature>
<keyword evidence="3" id="KW-1185">Reference proteome</keyword>
<feature type="compositionally biased region" description="Low complexity" evidence="1">
    <location>
        <begin position="251"/>
        <end position="262"/>
    </location>
</feature>
<comment type="caution">
    <text evidence="2">The sequence shown here is derived from an EMBL/GenBank/DDBJ whole genome shotgun (WGS) entry which is preliminary data.</text>
</comment>
<feature type="compositionally biased region" description="Polar residues" evidence="1">
    <location>
        <begin position="329"/>
        <end position="343"/>
    </location>
</feature>
<proteinExistence type="predicted"/>